<sequence>MTFGLKLPQRREEASWHFLPGLQSRARPREIPSWRPAAVSDNDDDSWAFDSPHTAPTSSPGCSVGHLWEALAMAYRLGDGPTDPAVSNALVACHSRLGDISSRLSHF</sequence>
<organism evidence="1">
    <name type="scientific">Oryza brachyantha</name>
    <name type="common">malo sina</name>
    <dbReference type="NCBI Taxonomy" id="4533"/>
    <lineage>
        <taxon>Eukaryota</taxon>
        <taxon>Viridiplantae</taxon>
        <taxon>Streptophyta</taxon>
        <taxon>Embryophyta</taxon>
        <taxon>Tracheophyta</taxon>
        <taxon>Spermatophyta</taxon>
        <taxon>Magnoliopsida</taxon>
        <taxon>Liliopsida</taxon>
        <taxon>Poales</taxon>
        <taxon>Poaceae</taxon>
        <taxon>BOP clade</taxon>
        <taxon>Oryzoideae</taxon>
        <taxon>Oryzeae</taxon>
        <taxon>Oryzinae</taxon>
        <taxon>Oryza</taxon>
    </lineage>
</organism>
<accession>J3MS60</accession>
<reference evidence="1" key="1">
    <citation type="journal article" date="2013" name="Nat. Commun.">
        <title>Whole-genome sequencing of Oryza brachyantha reveals mechanisms underlying Oryza genome evolution.</title>
        <authorList>
            <person name="Chen J."/>
            <person name="Huang Q."/>
            <person name="Gao D."/>
            <person name="Wang J."/>
            <person name="Lang Y."/>
            <person name="Liu T."/>
            <person name="Li B."/>
            <person name="Bai Z."/>
            <person name="Luis Goicoechea J."/>
            <person name="Liang C."/>
            <person name="Chen C."/>
            <person name="Zhang W."/>
            <person name="Sun S."/>
            <person name="Liao Y."/>
            <person name="Zhang X."/>
            <person name="Yang L."/>
            <person name="Song C."/>
            <person name="Wang M."/>
            <person name="Shi J."/>
            <person name="Liu G."/>
            <person name="Liu J."/>
            <person name="Zhou H."/>
            <person name="Zhou W."/>
            <person name="Yu Q."/>
            <person name="An N."/>
            <person name="Chen Y."/>
            <person name="Cai Q."/>
            <person name="Wang B."/>
            <person name="Liu B."/>
            <person name="Min J."/>
            <person name="Huang Y."/>
            <person name="Wu H."/>
            <person name="Li Z."/>
            <person name="Zhang Y."/>
            <person name="Yin Y."/>
            <person name="Song W."/>
            <person name="Jiang J."/>
            <person name="Jackson S.A."/>
            <person name="Wing R.A."/>
            <person name="Wang J."/>
            <person name="Chen M."/>
        </authorList>
    </citation>
    <scope>NUCLEOTIDE SEQUENCE [LARGE SCALE GENOMIC DNA]</scope>
    <source>
        <strain evidence="1">cv. IRGC 101232</strain>
    </source>
</reference>
<protein>
    <submittedName>
        <fullName evidence="1">Uncharacterized protein</fullName>
    </submittedName>
</protein>
<evidence type="ECO:0000313" key="2">
    <source>
        <dbReference type="Proteomes" id="UP000006038"/>
    </source>
</evidence>
<dbReference type="Gramene" id="OB08G19390.1">
    <property type="protein sequence ID" value="OB08G19390.1"/>
    <property type="gene ID" value="OB08G19390"/>
</dbReference>
<dbReference type="HOGENOM" id="CLU_2214020_0_0_1"/>
<reference evidence="1" key="2">
    <citation type="submission" date="2013-04" db="UniProtKB">
        <authorList>
            <consortium name="EnsemblPlants"/>
        </authorList>
    </citation>
    <scope>IDENTIFICATION</scope>
</reference>
<dbReference type="EnsemblPlants" id="OB08G19390.1">
    <property type="protein sequence ID" value="OB08G19390.1"/>
    <property type="gene ID" value="OB08G19390"/>
</dbReference>
<dbReference type="AlphaFoldDB" id="J3MS60"/>
<proteinExistence type="predicted"/>
<evidence type="ECO:0000313" key="1">
    <source>
        <dbReference type="EnsemblPlants" id="OB08G19390.1"/>
    </source>
</evidence>
<keyword evidence="2" id="KW-1185">Reference proteome</keyword>
<name>J3MS60_ORYBR</name>
<dbReference type="Proteomes" id="UP000006038">
    <property type="component" value="Chromosome 8"/>
</dbReference>